<comment type="caution">
    <text evidence="1">The sequence shown here is derived from an EMBL/GenBank/DDBJ whole genome shotgun (WGS) entry which is preliminary data.</text>
</comment>
<proteinExistence type="predicted"/>
<reference evidence="1 2" key="1">
    <citation type="submission" date="2018-10" db="EMBL/GenBank/DDBJ databases">
        <title>Genome assembly for a Yunnan-Guizhou Plateau 3E fish, Anabarilius grahami (Regan), and its evolutionary and genetic applications.</title>
        <authorList>
            <person name="Jiang W."/>
        </authorList>
    </citation>
    <scope>NUCLEOTIDE SEQUENCE [LARGE SCALE GENOMIC DNA]</scope>
    <source>
        <strain evidence="1">AG-KIZ</strain>
        <tissue evidence="1">Muscle</tissue>
    </source>
</reference>
<evidence type="ECO:0000313" key="2">
    <source>
        <dbReference type="Proteomes" id="UP000281406"/>
    </source>
</evidence>
<dbReference type="AlphaFoldDB" id="A0A3N0XIX4"/>
<dbReference type="Proteomes" id="UP000281406">
    <property type="component" value="Unassembled WGS sequence"/>
</dbReference>
<sequence>MADRLLTRLSLAEEAQIDMLETEELSARWRRLSAHRSPRRPDVQHKALQEHVLAASRKTSVIEYNGEKML</sequence>
<evidence type="ECO:0000313" key="1">
    <source>
        <dbReference type="EMBL" id="ROI37157.1"/>
    </source>
</evidence>
<dbReference type="EMBL" id="RJVU01072345">
    <property type="protein sequence ID" value="ROI37157.1"/>
    <property type="molecule type" value="Genomic_DNA"/>
</dbReference>
<gene>
    <name evidence="1" type="ORF">DPX16_3095</name>
</gene>
<organism evidence="1 2">
    <name type="scientific">Anabarilius grahami</name>
    <name type="common">Kanglang fish</name>
    <name type="synonym">Barilius grahami</name>
    <dbReference type="NCBI Taxonomy" id="495550"/>
    <lineage>
        <taxon>Eukaryota</taxon>
        <taxon>Metazoa</taxon>
        <taxon>Chordata</taxon>
        <taxon>Craniata</taxon>
        <taxon>Vertebrata</taxon>
        <taxon>Euteleostomi</taxon>
        <taxon>Actinopterygii</taxon>
        <taxon>Neopterygii</taxon>
        <taxon>Teleostei</taxon>
        <taxon>Ostariophysi</taxon>
        <taxon>Cypriniformes</taxon>
        <taxon>Xenocyprididae</taxon>
        <taxon>Xenocypridinae</taxon>
        <taxon>Xenocypridinae incertae sedis</taxon>
        <taxon>Anabarilius</taxon>
    </lineage>
</organism>
<keyword evidence="2" id="KW-1185">Reference proteome</keyword>
<name>A0A3N0XIX4_ANAGA</name>
<accession>A0A3N0XIX4</accession>
<protein>
    <submittedName>
        <fullName evidence="1">Uncharacterized protein</fullName>
    </submittedName>
</protein>